<keyword evidence="4" id="KW-1185">Reference proteome</keyword>
<dbReference type="GO" id="GO:0016020">
    <property type="term" value="C:membrane"/>
    <property type="evidence" value="ECO:0007669"/>
    <property type="project" value="TreeGrafter"/>
</dbReference>
<dbReference type="Gene3D" id="3.40.50.1820">
    <property type="entry name" value="alpha/beta hydrolase"/>
    <property type="match status" value="1"/>
</dbReference>
<gene>
    <name evidence="3" type="ORF">FB562_1560</name>
</gene>
<dbReference type="RefSeq" id="WP_141880566.1">
    <property type="nucleotide sequence ID" value="NZ_VFOM01000001.1"/>
</dbReference>
<feature type="domain" description="AB hydrolase-1" evidence="2">
    <location>
        <begin position="35"/>
        <end position="343"/>
    </location>
</feature>
<dbReference type="PANTHER" id="PTHR43798">
    <property type="entry name" value="MONOACYLGLYCEROL LIPASE"/>
    <property type="match status" value="1"/>
</dbReference>
<reference evidence="3 4" key="1">
    <citation type="submission" date="2019-06" db="EMBL/GenBank/DDBJ databases">
        <title>Sequencing the genomes of 1000 actinobacteria strains.</title>
        <authorList>
            <person name="Klenk H.-P."/>
        </authorList>
    </citation>
    <scope>NUCLEOTIDE SEQUENCE [LARGE SCALE GENOMIC DNA]</scope>
    <source>
        <strain evidence="3 4">DSM 26477</strain>
    </source>
</reference>
<accession>A0A542YK34</accession>
<dbReference type="Pfam" id="PF12697">
    <property type="entry name" value="Abhydrolase_6"/>
    <property type="match status" value="1"/>
</dbReference>
<dbReference type="PANTHER" id="PTHR43798:SF31">
    <property type="entry name" value="AB HYDROLASE SUPERFAMILY PROTEIN YCLE"/>
    <property type="match status" value="1"/>
</dbReference>
<dbReference type="AlphaFoldDB" id="A0A542YK34"/>
<name>A0A542YK34_9MICO</name>
<comment type="caution">
    <text evidence="3">The sequence shown here is derived from an EMBL/GenBank/DDBJ whole genome shotgun (WGS) entry which is preliminary data.</text>
</comment>
<dbReference type="Proteomes" id="UP000317998">
    <property type="component" value="Unassembled WGS sequence"/>
</dbReference>
<dbReference type="GO" id="GO:0016787">
    <property type="term" value="F:hydrolase activity"/>
    <property type="evidence" value="ECO:0007669"/>
    <property type="project" value="UniProtKB-KW"/>
</dbReference>
<dbReference type="OrthoDB" id="2987348at2"/>
<protein>
    <submittedName>
        <fullName evidence="3">Pimeloyl-ACP methyl ester carboxylesterase</fullName>
    </submittedName>
</protein>
<dbReference type="InterPro" id="IPR000073">
    <property type="entry name" value="AB_hydrolase_1"/>
</dbReference>
<proteinExistence type="predicted"/>
<dbReference type="InterPro" id="IPR050266">
    <property type="entry name" value="AB_hydrolase_sf"/>
</dbReference>
<keyword evidence="1" id="KW-0378">Hydrolase</keyword>
<evidence type="ECO:0000259" key="2">
    <source>
        <dbReference type="Pfam" id="PF12697"/>
    </source>
</evidence>
<evidence type="ECO:0000313" key="3">
    <source>
        <dbReference type="EMBL" id="TQL48466.1"/>
    </source>
</evidence>
<dbReference type="InterPro" id="IPR029058">
    <property type="entry name" value="AB_hydrolase_fold"/>
</dbReference>
<dbReference type="SUPFAM" id="SSF53474">
    <property type="entry name" value="alpha/beta-Hydrolases"/>
    <property type="match status" value="1"/>
</dbReference>
<evidence type="ECO:0000256" key="1">
    <source>
        <dbReference type="ARBA" id="ARBA00022801"/>
    </source>
</evidence>
<organism evidence="3 4">
    <name type="scientific">Homoserinimonas aerilata</name>
    <dbReference type="NCBI Taxonomy" id="1162970"/>
    <lineage>
        <taxon>Bacteria</taxon>
        <taxon>Bacillati</taxon>
        <taxon>Actinomycetota</taxon>
        <taxon>Actinomycetes</taxon>
        <taxon>Micrococcales</taxon>
        <taxon>Microbacteriaceae</taxon>
        <taxon>Homoserinimonas</taxon>
    </lineage>
</organism>
<dbReference type="EMBL" id="VFOM01000001">
    <property type="protein sequence ID" value="TQL48466.1"/>
    <property type="molecule type" value="Genomic_DNA"/>
</dbReference>
<evidence type="ECO:0000313" key="4">
    <source>
        <dbReference type="Proteomes" id="UP000317998"/>
    </source>
</evidence>
<sequence length="350" mass="36853">MVDTLFDGITARTVRTSRLAANVLERASEHPRRTVVFVHGNVSSSLFWQPTMLALPADVRAVAVDLRGFGGSEALAVDALRGVRDFSDDVASVVDELGIGAADFVGWSMGGGVVMQLMLDRGELVRSATFVSPVSPYGYGGTVGADGRMLTADGAGTGGGGANPEVVARIAAGDTSDESPFSPRNVFRSSYVKNAVGLPYEDVWVESMLSTVTREGNYPGDSSASESWPGFAPGARGVLNTMAPTNFNVSAIVGLEAKPPVLWIRGADDVIVGEPSGLDINHLGSLGYIPGWPGEQVAPAQPMLSQTRAVLDRYAANGGTYREVVFEECGHSAHLEHPERFLAELTTQLG</sequence>